<evidence type="ECO:0000256" key="13">
    <source>
        <dbReference type="ARBA" id="ARBA00022927"/>
    </source>
</evidence>
<dbReference type="PANTHER" id="PTHR23350">
    <property type="entry name" value="PEROXISOME ASSEMBLY PROTEIN 10"/>
    <property type="match status" value="1"/>
</dbReference>
<feature type="domain" description="Pex N-terminal" evidence="17">
    <location>
        <begin position="34"/>
        <end position="242"/>
    </location>
</feature>
<accession>A0ABR2VE55</accession>
<dbReference type="InterPro" id="IPR006845">
    <property type="entry name" value="Pex_N"/>
</dbReference>
<reference evidence="18 19" key="1">
    <citation type="journal article" date="2024" name="J. Plant Pathol.">
        <title>Sequence and assembly of the genome of Seiridium unicorne, isolate CBS 538.82, causal agent of cypress canker disease.</title>
        <authorList>
            <person name="Scali E."/>
            <person name="Rocca G.D."/>
            <person name="Danti R."/>
            <person name="Garbelotto M."/>
            <person name="Barberini S."/>
            <person name="Baroncelli R."/>
            <person name="Emiliani G."/>
        </authorList>
    </citation>
    <scope>NUCLEOTIDE SEQUENCE [LARGE SCALE GENOMIC DNA]</scope>
    <source>
        <strain evidence="18 19">BM-138-508</strain>
    </source>
</reference>
<evidence type="ECO:0000256" key="15">
    <source>
        <dbReference type="ARBA" id="ARBA00023136"/>
    </source>
</evidence>
<protein>
    <recommendedName>
        <fullName evidence="5">RING-type E3 ubiquitin transferase</fullName>
        <ecNumber evidence="5">2.3.2.27</ecNumber>
    </recommendedName>
</protein>
<keyword evidence="15" id="KW-0472">Membrane</keyword>
<comment type="caution">
    <text evidence="18">The sequence shown here is derived from an EMBL/GenBank/DDBJ whole genome shotgun (WGS) entry which is preliminary data.</text>
</comment>
<evidence type="ECO:0000256" key="14">
    <source>
        <dbReference type="ARBA" id="ARBA00022989"/>
    </source>
</evidence>
<keyword evidence="13" id="KW-0653">Protein transport</keyword>
<keyword evidence="7" id="KW-0808">Transferase</keyword>
<dbReference type="EC" id="2.3.2.27" evidence="5"/>
<comment type="catalytic activity">
    <reaction evidence="1">
        <text>S-ubiquitinyl-[E2 ubiquitin-conjugating enzyme]-L-cysteine + [acceptor protein]-L-lysine = [E2 ubiquitin-conjugating enzyme]-L-cysteine + N(6)-ubiquitinyl-[acceptor protein]-L-lysine.</text>
        <dbReference type="EC" id="2.3.2.27"/>
    </reaction>
</comment>
<evidence type="ECO:0000256" key="6">
    <source>
        <dbReference type="ARBA" id="ARBA00022448"/>
    </source>
</evidence>
<comment type="subcellular location">
    <subcellularLocation>
        <location evidence="2">Peroxisome membrane</location>
        <topology evidence="2">Multi-pass membrane protein</topology>
    </subcellularLocation>
</comment>
<comment type="similarity">
    <text evidence="4">Belongs to the pex2/pex10/pex12 family.</text>
</comment>
<keyword evidence="14" id="KW-1133">Transmembrane helix</keyword>
<keyword evidence="10" id="KW-0863">Zinc-finger</keyword>
<sequence length="822" mass="93612">MATAVGGKPSVATLPSSPYPYAFAPDIIRSHQKDAYFQGVLTNQLTELHRHLLGARSAHAWNAESRTIADLLYLCLTTLIGNRTLGEEYCDLVQVEGQTGVLPALPKRATYIAGSILLPYTLSRILPKLRAKIRSRLERSLARIRMQGGKGLESWSYRIQSYLSANLSTITSPEPIYACSLALFYFSGSYYELAKRITGLRYIFTHKINESTERVGYEVLGVLLVIQFAVQGYLHMKSTLSNAEAERERERIAYSGTNVSLNEHAYSSNNALLASAGAGKAQTNVDLASATHTPFLGQPRYDLVDGKTMGWIKGAQQRKYVFPPEICNRIMRMATEEPELVVLKYDAKPKRREGRITIPGWLEIANLECVGARNYVNSTHLEEVLKDGLTAGLTSDEAWEDWARQYVNGIQVSSLRNMSREEAIKYAKSIVQIRNIAVKPFMVLQEDGFLSLRIEPDRAHFYLPGVMKQRRSWMGAVQPLPPCLFDMLHRAGTIILDLGDLFDGLQFVRRAEQLLSGAPPQSPSAMTLKNQMRDHMQVYLLTMVKCHPELLDPRNVTREWRILVCKKSRDVNWERAPRNEDLITIKYERAGPIHDADGFIVHDDVLNREENSDEKAKMAYVAAQLDLFAHATRISRHQWLNDKVDFHGRYGGDWLRDPNSLTVNSFALVPISITSPRDWLSTAEGSMWLATPEGIQFLESADSAYFREHKAIHFWLNTDRGFQWFCTSTFVREWLSKPNENIKAWFETSEGRQRMKSKKAEDLRNTFRDASPGRVVEVPTAPRRAPEDPRKEYYLPPYFNVIAPRKFTFVRVKSKFKEDENM</sequence>
<evidence type="ECO:0000256" key="4">
    <source>
        <dbReference type="ARBA" id="ARBA00008704"/>
    </source>
</evidence>
<gene>
    <name evidence="18" type="ORF">SUNI508_03241</name>
</gene>
<evidence type="ECO:0000256" key="5">
    <source>
        <dbReference type="ARBA" id="ARBA00012483"/>
    </source>
</evidence>
<keyword evidence="6" id="KW-0813">Transport</keyword>
<evidence type="ECO:0000256" key="7">
    <source>
        <dbReference type="ARBA" id="ARBA00022679"/>
    </source>
</evidence>
<dbReference type="PANTHER" id="PTHR23350:SF0">
    <property type="entry name" value="PEROXISOME BIOGENESIS FACTOR 10"/>
    <property type="match status" value="1"/>
</dbReference>
<evidence type="ECO:0000259" key="17">
    <source>
        <dbReference type="Pfam" id="PF04757"/>
    </source>
</evidence>
<dbReference type="InterPro" id="IPR025654">
    <property type="entry name" value="PEX2/10"/>
</dbReference>
<keyword evidence="8" id="KW-0812">Transmembrane</keyword>
<evidence type="ECO:0000256" key="12">
    <source>
        <dbReference type="ARBA" id="ARBA00022833"/>
    </source>
</evidence>
<keyword evidence="16" id="KW-0576">Peroxisome</keyword>
<dbReference type="Proteomes" id="UP001408356">
    <property type="component" value="Unassembled WGS sequence"/>
</dbReference>
<evidence type="ECO:0000256" key="10">
    <source>
        <dbReference type="ARBA" id="ARBA00022771"/>
    </source>
</evidence>
<comment type="pathway">
    <text evidence="3">Protein modification; protein ubiquitination.</text>
</comment>
<evidence type="ECO:0000313" key="19">
    <source>
        <dbReference type="Proteomes" id="UP001408356"/>
    </source>
</evidence>
<evidence type="ECO:0000256" key="9">
    <source>
        <dbReference type="ARBA" id="ARBA00022723"/>
    </source>
</evidence>
<name>A0ABR2VE55_9PEZI</name>
<dbReference type="EMBL" id="JARVKF010000024">
    <property type="protein sequence ID" value="KAK9425101.1"/>
    <property type="molecule type" value="Genomic_DNA"/>
</dbReference>
<keyword evidence="9" id="KW-0479">Metal-binding</keyword>
<keyword evidence="12" id="KW-0862">Zinc</keyword>
<organism evidence="18 19">
    <name type="scientific">Seiridium unicorne</name>
    <dbReference type="NCBI Taxonomy" id="138068"/>
    <lineage>
        <taxon>Eukaryota</taxon>
        <taxon>Fungi</taxon>
        <taxon>Dikarya</taxon>
        <taxon>Ascomycota</taxon>
        <taxon>Pezizomycotina</taxon>
        <taxon>Sordariomycetes</taxon>
        <taxon>Xylariomycetidae</taxon>
        <taxon>Amphisphaeriales</taxon>
        <taxon>Sporocadaceae</taxon>
        <taxon>Seiridium</taxon>
    </lineage>
</organism>
<evidence type="ECO:0000256" key="3">
    <source>
        <dbReference type="ARBA" id="ARBA00004906"/>
    </source>
</evidence>
<keyword evidence="11" id="KW-0833">Ubl conjugation pathway</keyword>
<evidence type="ECO:0000256" key="8">
    <source>
        <dbReference type="ARBA" id="ARBA00022692"/>
    </source>
</evidence>
<evidence type="ECO:0000256" key="11">
    <source>
        <dbReference type="ARBA" id="ARBA00022786"/>
    </source>
</evidence>
<evidence type="ECO:0000256" key="16">
    <source>
        <dbReference type="ARBA" id="ARBA00023140"/>
    </source>
</evidence>
<evidence type="ECO:0000256" key="1">
    <source>
        <dbReference type="ARBA" id="ARBA00000900"/>
    </source>
</evidence>
<dbReference type="Pfam" id="PF04757">
    <property type="entry name" value="Pex2_Pex12"/>
    <property type="match status" value="1"/>
</dbReference>
<evidence type="ECO:0000256" key="2">
    <source>
        <dbReference type="ARBA" id="ARBA00004585"/>
    </source>
</evidence>
<keyword evidence="19" id="KW-1185">Reference proteome</keyword>
<evidence type="ECO:0000313" key="18">
    <source>
        <dbReference type="EMBL" id="KAK9425101.1"/>
    </source>
</evidence>
<proteinExistence type="inferred from homology"/>